<keyword evidence="3" id="KW-0677">Repeat</keyword>
<evidence type="ECO:0000256" key="7">
    <source>
        <dbReference type="PROSITE-ProRule" id="PRU00087"/>
    </source>
</evidence>
<reference evidence="11" key="1">
    <citation type="journal article" date="2017" name="bioRxiv">
        <title>Comparative analysis of the genomes of Stylophora pistillata and Acropora digitifera provides evidence for extensive differences between species of corals.</title>
        <authorList>
            <person name="Voolstra C.R."/>
            <person name="Li Y."/>
            <person name="Liew Y.J."/>
            <person name="Baumgarten S."/>
            <person name="Zoccola D."/>
            <person name="Flot J.-F."/>
            <person name="Tambutte S."/>
            <person name="Allemand D."/>
            <person name="Aranda M."/>
        </authorList>
    </citation>
    <scope>NUCLEOTIDE SEQUENCE [LARGE SCALE GENOMIC DNA]</scope>
</reference>
<comment type="similarity">
    <text evidence="1">Belongs to the TRIM/RBCC family.</text>
</comment>
<feature type="non-terminal residue" evidence="10">
    <location>
        <position position="1"/>
    </location>
</feature>
<dbReference type="Gene3D" id="2.60.40.10">
    <property type="entry name" value="Immunoglobulins"/>
    <property type="match status" value="1"/>
</dbReference>
<dbReference type="InterPro" id="IPR001841">
    <property type="entry name" value="Znf_RING"/>
</dbReference>
<evidence type="ECO:0000256" key="6">
    <source>
        <dbReference type="PROSITE-ProRule" id="PRU00024"/>
    </source>
</evidence>
<evidence type="ECO:0000259" key="9">
    <source>
        <dbReference type="PROSITE" id="PS50119"/>
    </source>
</evidence>
<dbReference type="PANTHER" id="PTHR25462:SF291">
    <property type="entry name" value="E3 UBIQUITIN-PROTEIN LIGASE TRIM45"/>
    <property type="match status" value="1"/>
</dbReference>
<dbReference type="InterPro" id="IPR047153">
    <property type="entry name" value="TRIM45/56/19-like"/>
</dbReference>
<feature type="domain" description="RING-type" evidence="8">
    <location>
        <begin position="17"/>
        <end position="58"/>
    </location>
</feature>
<evidence type="ECO:0000313" key="10">
    <source>
        <dbReference type="EMBL" id="PFX23005.1"/>
    </source>
</evidence>
<protein>
    <submittedName>
        <fullName evidence="10">Tripartite motif-containing protein 45</fullName>
    </submittedName>
</protein>
<evidence type="ECO:0000256" key="1">
    <source>
        <dbReference type="ARBA" id="ARBA00008518"/>
    </source>
</evidence>
<dbReference type="InterPro" id="IPR013783">
    <property type="entry name" value="Ig-like_fold"/>
</dbReference>
<feature type="domain" description="B box-type" evidence="9">
    <location>
        <begin position="154"/>
        <end position="195"/>
    </location>
</feature>
<dbReference type="Gene3D" id="4.10.830.40">
    <property type="match status" value="1"/>
</dbReference>
<keyword evidence="11" id="KW-1185">Reference proteome</keyword>
<gene>
    <name evidence="10" type="primary">Trim45</name>
    <name evidence="10" type="ORF">AWC38_SpisGene12429</name>
</gene>
<dbReference type="OrthoDB" id="5964090at2759"/>
<dbReference type="PROSITE" id="PS00518">
    <property type="entry name" value="ZF_RING_1"/>
    <property type="match status" value="1"/>
</dbReference>
<dbReference type="PROSITE" id="PS50119">
    <property type="entry name" value="ZF_BBOX"/>
    <property type="match status" value="2"/>
</dbReference>
<dbReference type="Proteomes" id="UP000225706">
    <property type="component" value="Unassembled WGS sequence"/>
</dbReference>
<proteinExistence type="inferred from homology"/>
<evidence type="ECO:0000256" key="4">
    <source>
        <dbReference type="ARBA" id="ARBA00022771"/>
    </source>
</evidence>
<evidence type="ECO:0000259" key="8">
    <source>
        <dbReference type="PROSITE" id="PS50089"/>
    </source>
</evidence>
<dbReference type="InterPro" id="IPR017868">
    <property type="entry name" value="Filamin/ABP280_repeat-like"/>
</dbReference>
<sequence>LVMAYAQPKEVAKQLCCAICLEQFKEPKVLPCLHTYCKGCLVKLLKYPDHIVTCPECRQDVKITEGDVEKLQSNFWVNNFMTLLSMQDSNMASSQNTLLCDHCDSGDPAVSRCTNCCVFMCEFCVTAHKRITATRSHEIFSLQEVRKVGSKALVKPAFCEKHSGELLKLFCQTCQKTICRDCTIVDHREHKYDFVADIAEKEKSSVRAILEKCITKERAVAEALKAVQNMKSCVLTKISEVNQQVDNFIDRQAKILENHRAKLKFEAITQGRVTVKQLDNQADGLSSLLAQLRSGIDFTNQTIADGDDIKLLSLKTQLVQRLSQLNSSQDQLTPCQIDTIKLKVKRSIDDEGELAEVRYQQCDPQRCTISMNGSEGVLYQTRNNENVHFILIIKDETGDRVTGGGHRVSVHVQFEPTSGYEDETSGLVGDYCSASHNVSPSPMPPQAFSPVGLYPSPRSVAHYQRGYSLVDSQKAPPIRRNASPHSLGLDRWGYSSVETSAQPRRGIMQPQFSARHKGSPSLMDRKVPVLDRGKAIPSLVAYGQYGQVESYSSFGHQPAPVINRCKASPRSVARDQVGYLPVKTFSQSPQANQQAQFSARQNASLSWAEQRVQVTYGAIPSPSQADQQALTVQDNGDGSYTFDYFPKLPGACSLSVMVEGQPINGSPFNWQVYTEEDYLEW</sequence>
<comment type="caution">
    <text evidence="10">The sequence shown here is derived from an EMBL/GenBank/DDBJ whole genome shotgun (WGS) entry which is preliminary data.</text>
</comment>
<dbReference type="InterPro" id="IPR001298">
    <property type="entry name" value="Filamin/ABP280_rpt"/>
</dbReference>
<dbReference type="PROSITE" id="PS50089">
    <property type="entry name" value="ZF_RING_2"/>
    <property type="match status" value="1"/>
</dbReference>
<evidence type="ECO:0000256" key="3">
    <source>
        <dbReference type="ARBA" id="ARBA00022737"/>
    </source>
</evidence>
<organism evidence="10 11">
    <name type="scientific">Stylophora pistillata</name>
    <name type="common">Smooth cauliflower coral</name>
    <dbReference type="NCBI Taxonomy" id="50429"/>
    <lineage>
        <taxon>Eukaryota</taxon>
        <taxon>Metazoa</taxon>
        <taxon>Cnidaria</taxon>
        <taxon>Anthozoa</taxon>
        <taxon>Hexacorallia</taxon>
        <taxon>Scleractinia</taxon>
        <taxon>Astrocoeniina</taxon>
        <taxon>Pocilloporidae</taxon>
        <taxon>Stylophora</taxon>
    </lineage>
</organism>
<dbReference type="InterPro" id="IPR000315">
    <property type="entry name" value="Znf_B-box"/>
</dbReference>
<name>A0A2B4S3E9_STYPI</name>
<dbReference type="Gene3D" id="3.30.40.10">
    <property type="entry name" value="Zinc/RING finger domain, C3HC4 (zinc finger)"/>
    <property type="match status" value="1"/>
</dbReference>
<dbReference type="Pfam" id="PF00630">
    <property type="entry name" value="Filamin"/>
    <property type="match status" value="1"/>
</dbReference>
<dbReference type="InterPro" id="IPR013083">
    <property type="entry name" value="Znf_RING/FYVE/PHD"/>
</dbReference>
<keyword evidence="4 6" id="KW-0863">Zinc-finger</keyword>
<dbReference type="SUPFAM" id="SSF57850">
    <property type="entry name" value="RING/U-box"/>
    <property type="match status" value="1"/>
</dbReference>
<keyword evidence="5" id="KW-0862">Zinc</keyword>
<dbReference type="Pfam" id="PF00643">
    <property type="entry name" value="zf-B_box"/>
    <property type="match status" value="1"/>
</dbReference>
<dbReference type="SUPFAM" id="SSF81296">
    <property type="entry name" value="E set domains"/>
    <property type="match status" value="1"/>
</dbReference>
<dbReference type="EMBL" id="LSMT01000221">
    <property type="protein sequence ID" value="PFX23005.1"/>
    <property type="molecule type" value="Genomic_DNA"/>
</dbReference>
<feature type="domain" description="B box-type" evidence="9">
    <location>
        <begin position="95"/>
        <end position="142"/>
    </location>
</feature>
<dbReference type="Pfam" id="PF00097">
    <property type="entry name" value="zf-C3HC4"/>
    <property type="match status" value="1"/>
</dbReference>
<evidence type="ECO:0000256" key="5">
    <source>
        <dbReference type="ARBA" id="ARBA00022833"/>
    </source>
</evidence>
<dbReference type="AlphaFoldDB" id="A0A2B4S3E9"/>
<evidence type="ECO:0000256" key="2">
    <source>
        <dbReference type="ARBA" id="ARBA00022723"/>
    </source>
</evidence>
<dbReference type="SMART" id="SM00336">
    <property type="entry name" value="BBOX"/>
    <property type="match status" value="2"/>
</dbReference>
<dbReference type="Gene3D" id="3.30.160.60">
    <property type="entry name" value="Classic Zinc Finger"/>
    <property type="match status" value="1"/>
</dbReference>
<dbReference type="GO" id="GO:0061630">
    <property type="term" value="F:ubiquitin protein ligase activity"/>
    <property type="evidence" value="ECO:0007669"/>
    <property type="project" value="TreeGrafter"/>
</dbReference>
<dbReference type="PROSITE" id="PS50194">
    <property type="entry name" value="FILAMIN_REPEAT"/>
    <property type="match status" value="1"/>
</dbReference>
<dbReference type="InterPro" id="IPR014756">
    <property type="entry name" value="Ig_E-set"/>
</dbReference>
<evidence type="ECO:0000313" key="11">
    <source>
        <dbReference type="Proteomes" id="UP000225706"/>
    </source>
</evidence>
<accession>A0A2B4S3E9</accession>
<dbReference type="SUPFAM" id="SSF57845">
    <property type="entry name" value="B-box zinc-binding domain"/>
    <property type="match status" value="1"/>
</dbReference>
<dbReference type="SMART" id="SM00557">
    <property type="entry name" value="IG_FLMN"/>
    <property type="match status" value="1"/>
</dbReference>
<dbReference type="PANTHER" id="PTHR25462">
    <property type="entry name" value="BONUS, ISOFORM C-RELATED"/>
    <property type="match status" value="1"/>
</dbReference>
<dbReference type="SMART" id="SM00184">
    <property type="entry name" value="RING"/>
    <property type="match status" value="1"/>
</dbReference>
<feature type="repeat" description="Filamin" evidence="7">
    <location>
        <begin position="619"/>
        <end position="672"/>
    </location>
</feature>
<keyword evidence="2" id="KW-0479">Metal-binding</keyword>
<dbReference type="InterPro" id="IPR017907">
    <property type="entry name" value="Znf_RING_CS"/>
</dbReference>
<dbReference type="GO" id="GO:0008270">
    <property type="term" value="F:zinc ion binding"/>
    <property type="evidence" value="ECO:0007669"/>
    <property type="project" value="UniProtKB-KW"/>
</dbReference>
<dbReference type="InterPro" id="IPR018957">
    <property type="entry name" value="Znf_C3HC4_RING-type"/>
</dbReference>
<dbReference type="STRING" id="50429.A0A2B4S3E9"/>